<sequence>MVTLAANSEGEAVTVIKIILIAVVLLLTGDFISTFFYHVPEHIFGKYHGAVHHSHNRSFIRYAIATQNPLVLITGFLAAFPYLLFLPIFGSISPTGTILGLVLAQSHVQFRHLSPTTWTTPNTINYICKLLCITTPERHWQHHRNSRIAYGDIFTFYDKPAQLWFKFLLQFKQKMSSQL</sequence>
<evidence type="ECO:0000313" key="3">
    <source>
        <dbReference type="EMBL" id="MEK9512022.1"/>
    </source>
</evidence>
<keyword evidence="1" id="KW-1133">Transmembrane helix</keyword>
<evidence type="ECO:0000313" key="4">
    <source>
        <dbReference type="Proteomes" id="UP001387447"/>
    </source>
</evidence>
<reference evidence="3 4" key="1">
    <citation type="journal article" date="2024" name="Front. Microbiol.">
        <title>Transcriptomic insights into the dominance of two phototrophs throughout the water column of a tropical hypersaline-alkaline crater lake (Dziani Dzaha, Mayotte).</title>
        <authorList>
            <person name="Duperron S."/>
            <person name="Halary S."/>
            <person name="Bouly J.-P."/>
            <person name="Roussel T."/>
            <person name="Hugoni M."/>
            <person name="Bruto M."/>
            <person name="Oger P."/>
            <person name="Duval C."/>
            <person name="Woo A."/>
            <person name="Jezequiel D."/>
            <person name="Ader M."/>
            <person name="Leboulanger C."/>
            <person name="Agogue H."/>
            <person name="Grossi V."/>
            <person name="Trousselier M."/>
            <person name="Bernard C."/>
        </authorList>
    </citation>
    <scope>NUCLEOTIDE SEQUENCE [LARGE SCALE GENOMIC DNA]</scope>
    <source>
        <strain evidence="3 4">PMC 851.14</strain>
    </source>
</reference>
<dbReference type="Pfam" id="PF04116">
    <property type="entry name" value="FA_hydroxylase"/>
    <property type="match status" value="1"/>
</dbReference>
<dbReference type="InterPro" id="IPR006694">
    <property type="entry name" value="Fatty_acid_hydroxylase"/>
</dbReference>
<organism evidence="3 4">
    <name type="scientific">Limnospira fusiformis PMC 851.14</name>
    <dbReference type="NCBI Taxonomy" id="2219512"/>
    <lineage>
        <taxon>Bacteria</taxon>
        <taxon>Bacillati</taxon>
        <taxon>Cyanobacteriota</taxon>
        <taxon>Cyanophyceae</taxon>
        <taxon>Oscillatoriophycideae</taxon>
        <taxon>Oscillatoriales</taxon>
        <taxon>Sirenicapillariaceae</taxon>
        <taxon>Limnospira</taxon>
    </lineage>
</organism>
<protein>
    <submittedName>
        <fullName evidence="3">Sterol desaturase family protein</fullName>
    </submittedName>
</protein>
<evidence type="ECO:0000259" key="2">
    <source>
        <dbReference type="Pfam" id="PF04116"/>
    </source>
</evidence>
<name>A0ABU9EKV4_LIMFS</name>
<dbReference type="EMBL" id="JBBWYZ010000008">
    <property type="protein sequence ID" value="MEK9512022.1"/>
    <property type="molecule type" value="Genomic_DNA"/>
</dbReference>
<dbReference type="Proteomes" id="UP001387447">
    <property type="component" value="Unassembled WGS sequence"/>
</dbReference>
<dbReference type="RefSeq" id="WP_223064724.1">
    <property type="nucleotide sequence ID" value="NZ_JBBWYZ010000008.1"/>
</dbReference>
<comment type="caution">
    <text evidence="3">The sequence shown here is derived from an EMBL/GenBank/DDBJ whole genome shotgun (WGS) entry which is preliminary data.</text>
</comment>
<feature type="transmembrane region" description="Helical" evidence="1">
    <location>
        <begin position="12"/>
        <end position="38"/>
    </location>
</feature>
<feature type="transmembrane region" description="Helical" evidence="1">
    <location>
        <begin position="84"/>
        <end position="104"/>
    </location>
</feature>
<feature type="transmembrane region" description="Helical" evidence="1">
    <location>
        <begin position="59"/>
        <end position="78"/>
    </location>
</feature>
<evidence type="ECO:0000256" key="1">
    <source>
        <dbReference type="SAM" id="Phobius"/>
    </source>
</evidence>
<feature type="domain" description="Fatty acid hydroxylase" evidence="2">
    <location>
        <begin position="24"/>
        <end position="159"/>
    </location>
</feature>
<keyword evidence="4" id="KW-1185">Reference proteome</keyword>
<keyword evidence="1" id="KW-0472">Membrane</keyword>
<accession>A0ABU9EKV4</accession>
<gene>
    <name evidence="3" type="ORF">AAEJ74_10080</name>
</gene>
<proteinExistence type="predicted"/>
<keyword evidence="1" id="KW-0812">Transmembrane</keyword>